<gene>
    <name evidence="2" type="ORF">MAUB_45330</name>
</gene>
<protein>
    <submittedName>
        <fullName evidence="2">Uncharacterized protein</fullName>
    </submittedName>
</protein>
<feature type="compositionally biased region" description="Acidic residues" evidence="1">
    <location>
        <begin position="35"/>
        <end position="44"/>
    </location>
</feature>
<organism evidence="2 3">
    <name type="scientific">Mycolicibacterium aubagnense</name>
    <dbReference type="NCBI Taxonomy" id="319707"/>
    <lineage>
        <taxon>Bacteria</taxon>
        <taxon>Bacillati</taxon>
        <taxon>Actinomycetota</taxon>
        <taxon>Actinomycetes</taxon>
        <taxon>Mycobacteriales</taxon>
        <taxon>Mycobacteriaceae</taxon>
        <taxon>Mycolicibacterium</taxon>
    </lineage>
</organism>
<proteinExistence type="predicted"/>
<keyword evidence="3" id="KW-1185">Reference proteome</keyword>
<reference evidence="2 3" key="1">
    <citation type="journal article" date="2019" name="Emerg. Microbes Infect.">
        <title>Comprehensive subspecies identification of 175 nontuberculous mycobacteria species based on 7547 genomic profiles.</title>
        <authorList>
            <person name="Matsumoto Y."/>
            <person name="Kinjo T."/>
            <person name="Motooka D."/>
            <person name="Nabeya D."/>
            <person name="Jung N."/>
            <person name="Uechi K."/>
            <person name="Horii T."/>
            <person name="Iida T."/>
            <person name="Fujita J."/>
            <person name="Nakamura S."/>
        </authorList>
    </citation>
    <scope>NUCLEOTIDE SEQUENCE [LARGE SCALE GENOMIC DNA]</scope>
    <source>
        <strain evidence="2 3">JCM 15296</strain>
    </source>
</reference>
<accession>A0ABM7IJ30</accession>
<name>A0ABM7IJ30_9MYCO</name>
<dbReference type="Proteomes" id="UP000465609">
    <property type="component" value="Chromosome"/>
</dbReference>
<evidence type="ECO:0000313" key="3">
    <source>
        <dbReference type="Proteomes" id="UP000465609"/>
    </source>
</evidence>
<sequence>MTRTFSRAGFDATDVPPDAGAPLASFGDVPLEGGTGEELDEENPDEKAERKAGWFDGCWTCDCCCDCGDCDCCCDCGDCCDC</sequence>
<evidence type="ECO:0000313" key="2">
    <source>
        <dbReference type="EMBL" id="BBX86660.1"/>
    </source>
</evidence>
<evidence type="ECO:0000256" key="1">
    <source>
        <dbReference type="SAM" id="MobiDB-lite"/>
    </source>
</evidence>
<dbReference type="EMBL" id="AP022577">
    <property type="protein sequence ID" value="BBX86660.1"/>
    <property type="molecule type" value="Genomic_DNA"/>
</dbReference>
<feature type="region of interest" description="Disordered" evidence="1">
    <location>
        <begin position="1"/>
        <end position="48"/>
    </location>
</feature>